<reference evidence="4 5" key="1">
    <citation type="submission" date="2014-12" db="EMBL/GenBank/DDBJ databases">
        <title>Comparative genome analysis of Bacillus coagulans HM-08, Clostridium butyricum HM-68, Bacillus subtilis HM-66 and Bacillus licheniformis BL-09.</title>
        <authorList>
            <person name="Zhang H."/>
        </authorList>
    </citation>
    <scope>NUCLEOTIDE SEQUENCE [LARGE SCALE GENOMIC DNA]</scope>
    <source>
        <strain evidence="4 5">HM-66</strain>
    </source>
</reference>
<gene>
    <name evidence="3" type="ORF">SC09_contig4orf00068</name>
    <name evidence="4" type="ORF">SC09_contig4orf00803</name>
</gene>
<dbReference type="InterPro" id="IPR050900">
    <property type="entry name" value="Transposase_IS3/IS150/IS904"/>
</dbReference>
<evidence type="ECO:0000313" key="4">
    <source>
        <dbReference type="EMBL" id="KIU05874.1"/>
    </source>
</evidence>
<dbReference type="InterPro" id="IPR048020">
    <property type="entry name" value="Transpos_IS3"/>
</dbReference>
<dbReference type="Pfam" id="PF00665">
    <property type="entry name" value="rve"/>
    <property type="match status" value="1"/>
</dbReference>
<dbReference type="PATRIC" id="fig|1423.173.peg.3856"/>
<comment type="caution">
    <text evidence="4">The sequence shown here is derived from an EMBL/GenBank/DDBJ whole genome shotgun (WGS) entry which is preliminary data.</text>
</comment>
<dbReference type="AlphaFoldDB" id="A0A0D1J0V2"/>
<dbReference type="EMBL" id="JXBC01000013">
    <property type="protein sequence ID" value="KIU05874.1"/>
    <property type="molecule type" value="Genomic_DNA"/>
</dbReference>
<dbReference type="EMBL" id="JXBC01000013">
    <property type="protein sequence ID" value="KIU05325.1"/>
    <property type="molecule type" value="Genomic_DNA"/>
</dbReference>
<dbReference type="InterPro" id="IPR012337">
    <property type="entry name" value="RNaseH-like_sf"/>
</dbReference>
<dbReference type="NCBIfam" id="NF033516">
    <property type="entry name" value="transpos_IS3"/>
    <property type="match status" value="1"/>
</dbReference>
<dbReference type="SUPFAM" id="SSF53098">
    <property type="entry name" value="Ribonuclease H-like"/>
    <property type="match status" value="1"/>
</dbReference>
<proteinExistence type="predicted"/>
<dbReference type="GO" id="GO:0003676">
    <property type="term" value="F:nucleic acid binding"/>
    <property type="evidence" value="ECO:0007669"/>
    <property type="project" value="InterPro"/>
</dbReference>
<dbReference type="Pfam" id="PF13276">
    <property type="entry name" value="HTH_21"/>
    <property type="match status" value="1"/>
</dbReference>
<sequence>MKAARFEAVHELKDRYPITWLVCIAKVSRSGYYKWRKAQRFRMARQQRDQIIKEHIMAIHHSRPFYGYPRITVALKKEGFCVNHKRVYRLMREMNIHSIIRKKRRYFGRKASVVLPNRLNREFQTNQPNQLYVTDITYIACGQRFYYLSAVQDLYNNEVVAWKLSKRNDLELVMKTVESLTAQRDVQGAILHSDQGFQYTTHIKSDLKPLV</sequence>
<dbReference type="Gene3D" id="3.30.420.10">
    <property type="entry name" value="Ribonuclease H-like superfamily/Ribonuclease H"/>
    <property type="match status" value="1"/>
</dbReference>
<feature type="domain" description="Integrase catalytic" evidence="2">
    <location>
        <begin position="124"/>
        <end position="211"/>
    </location>
</feature>
<dbReference type="Proteomes" id="UP000032247">
    <property type="component" value="Unassembled WGS sequence"/>
</dbReference>
<organism evidence="4 5">
    <name type="scientific">Bacillus subtilis</name>
    <dbReference type="NCBI Taxonomy" id="1423"/>
    <lineage>
        <taxon>Bacteria</taxon>
        <taxon>Bacillati</taxon>
        <taxon>Bacillota</taxon>
        <taxon>Bacilli</taxon>
        <taxon>Bacillales</taxon>
        <taxon>Bacillaceae</taxon>
        <taxon>Bacillus</taxon>
    </lineage>
</organism>
<comment type="function">
    <text evidence="1">Involved in the transposition of the insertion sequence.</text>
</comment>
<protein>
    <recommendedName>
        <fullName evidence="2">Integrase catalytic domain-containing protein</fullName>
    </recommendedName>
</protein>
<dbReference type="PROSITE" id="PS50994">
    <property type="entry name" value="INTEGRASE"/>
    <property type="match status" value="1"/>
</dbReference>
<dbReference type="InterPro" id="IPR001584">
    <property type="entry name" value="Integrase_cat-core"/>
</dbReference>
<dbReference type="PANTHER" id="PTHR46889">
    <property type="entry name" value="TRANSPOSASE INSF FOR INSERTION SEQUENCE IS3B-RELATED"/>
    <property type="match status" value="1"/>
</dbReference>
<accession>A0A0D1J0V2</accession>
<dbReference type="GO" id="GO:0015074">
    <property type="term" value="P:DNA integration"/>
    <property type="evidence" value="ECO:0007669"/>
    <property type="project" value="InterPro"/>
</dbReference>
<evidence type="ECO:0000256" key="1">
    <source>
        <dbReference type="ARBA" id="ARBA00002286"/>
    </source>
</evidence>
<name>A0A0D1J0V2_BACIU</name>
<evidence type="ECO:0000313" key="5">
    <source>
        <dbReference type="Proteomes" id="UP000032247"/>
    </source>
</evidence>
<evidence type="ECO:0000259" key="2">
    <source>
        <dbReference type="PROSITE" id="PS50994"/>
    </source>
</evidence>
<dbReference type="InterPro" id="IPR025948">
    <property type="entry name" value="HTH-like_dom"/>
</dbReference>
<dbReference type="InterPro" id="IPR036397">
    <property type="entry name" value="RNaseH_sf"/>
</dbReference>
<evidence type="ECO:0000313" key="3">
    <source>
        <dbReference type="EMBL" id="KIU05325.1"/>
    </source>
</evidence>